<organism evidence="1 2">
    <name type="scientific">Claviceps pazoutovae</name>
    <dbReference type="NCBI Taxonomy" id="1649127"/>
    <lineage>
        <taxon>Eukaryota</taxon>
        <taxon>Fungi</taxon>
        <taxon>Dikarya</taxon>
        <taxon>Ascomycota</taxon>
        <taxon>Pezizomycotina</taxon>
        <taxon>Sordariomycetes</taxon>
        <taxon>Hypocreomycetidae</taxon>
        <taxon>Hypocreales</taxon>
        <taxon>Clavicipitaceae</taxon>
        <taxon>Claviceps</taxon>
    </lineage>
</organism>
<dbReference type="EMBL" id="SRPO01000085">
    <property type="protein sequence ID" value="KAG5942131.1"/>
    <property type="molecule type" value="Genomic_DNA"/>
</dbReference>
<name>A0A9P7MFI9_9HYPO</name>
<keyword evidence="2" id="KW-1185">Reference proteome</keyword>
<reference evidence="1 2" key="1">
    <citation type="journal article" date="2020" name="bioRxiv">
        <title>Whole genome comparisons of ergot fungi reveals the divergence and evolution of species within the genus Claviceps are the result of varying mechanisms driving genome evolution and host range expansion.</title>
        <authorList>
            <person name="Wyka S.A."/>
            <person name="Mondo S.J."/>
            <person name="Liu M."/>
            <person name="Dettman J."/>
            <person name="Nalam V."/>
            <person name="Broders K.D."/>
        </authorList>
    </citation>
    <scope>NUCLEOTIDE SEQUENCE [LARGE SCALE GENOMIC DNA]</scope>
    <source>
        <strain evidence="1 2">CCC 1485</strain>
    </source>
</reference>
<evidence type="ECO:0000313" key="1">
    <source>
        <dbReference type="EMBL" id="KAG5942131.1"/>
    </source>
</evidence>
<sequence length="213" mass="24557">MDQLFIDAIEQNPTAGYVTNFCMLAESMHVRESADLEGLSAKDLRILAILLLNGLRDHPAGEMLHQLSGKRVSDRFWLVNAAVPLPRPKRLLSGAIDQVDDEDLWKQVKRFITKNCPPTSHNGGFVANSSEHRKDVDRLMREELGQIHRCKRGRTPSYKDDTWTDWPASAVEKKVFRWLKRFCKRLQKFARRSWPDITHYSSTTAFGDSEQVY</sequence>
<dbReference type="OrthoDB" id="5584477at2759"/>
<gene>
    <name evidence="1" type="ORF">E4U60_007483</name>
</gene>
<comment type="caution">
    <text evidence="1">The sequence shown here is derived from an EMBL/GenBank/DDBJ whole genome shotgun (WGS) entry which is preliminary data.</text>
</comment>
<proteinExistence type="predicted"/>
<dbReference type="AlphaFoldDB" id="A0A9P7MFI9"/>
<evidence type="ECO:0000313" key="2">
    <source>
        <dbReference type="Proteomes" id="UP000706124"/>
    </source>
</evidence>
<dbReference type="Proteomes" id="UP000706124">
    <property type="component" value="Unassembled WGS sequence"/>
</dbReference>
<accession>A0A9P7MFI9</accession>
<protein>
    <submittedName>
        <fullName evidence="1">Uncharacterized protein</fullName>
    </submittedName>
</protein>